<dbReference type="InterPro" id="IPR051396">
    <property type="entry name" value="Bact_Antivir_Def_Nuclease"/>
</dbReference>
<keyword evidence="2" id="KW-0547">Nucleotide-binding</keyword>
<dbReference type="PANTHER" id="PTHR43581:SF2">
    <property type="entry name" value="EXCINUCLEASE ATPASE SUBUNIT"/>
    <property type="match status" value="1"/>
</dbReference>
<proteinExistence type="predicted"/>
<comment type="caution">
    <text evidence="2">The sequence shown here is derived from an EMBL/GenBank/DDBJ whole genome shotgun (WGS) entry which is preliminary data.</text>
</comment>
<organism evidence="2 3">
    <name type="scientific">Roseburia intestinalis</name>
    <dbReference type="NCBI Taxonomy" id="166486"/>
    <lineage>
        <taxon>Bacteria</taxon>
        <taxon>Bacillati</taxon>
        <taxon>Bacillota</taxon>
        <taxon>Clostridia</taxon>
        <taxon>Lachnospirales</taxon>
        <taxon>Lachnospiraceae</taxon>
        <taxon>Roseburia</taxon>
    </lineage>
</organism>
<dbReference type="Proteomes" id="UP000284051">
    <property type="component" value="Unassembled WGS sequence"/>
</dbReference>
<evidence type="ECO:0000313" key="2">
    <source>
        <dbReference type="EMBL" id="RHG29964.1"/>
    </source>
</evidence>
<dbReference type="InterPro" id="IPR027417">
    <property type="entry name" value="P-loop_NTPase"/>
</dbReference>
<evidence type="ECO:0000313" key="3">
    <source>
        <dbReference type="Proteomes" id="UP000284051"/>
    </source>
</evidence>
<dbReference type="EMBL" id="QRID01000003">
    <property type="protein sequence ID" value="RHG29964.1"/>
    <property type="molecule type" value="Genomic_DNA"/>
</dbReference>
<dbReference type="PANTHER" id="PTHR43581">
    <property type="entry name" value="ATP/GTP PHOSPHATASE"/>
    <property type="match status" value="1"/>
</dbReference>
<dbReference type="Gene3D" id="3.40.50.300">
    <property type="entry name" value="P-loop containing nucleotide triphosphate hydrolases"/>
    <property type="match status" value="1"/>
</dbReference>
<dbReference type="RefSeq" id="WP_118772047.1">
    <property type="nucleotide sequence ID" value="NZ_QRID01000003.1"/>
</dbReference>
<reference evidence="2 3" key="1">
    <citation type="submission" date="2018-08" db="EMBL/GenBank/DDBJ databases">
        <title>A genome reference for cultivated species of the human gut microbiota.</title>
        <authorList>
            <person name="Zou Y."/>
            <person name="Xue W."/>
            <person name="Luo G."/>
        </authorList>
    </citation>
    <scope>NUCLEOTIDE SEQUENCE [LARGE SCALE GENOMIC DNA]</scope>
    <source>
        <strain evidence="2 3">AM22-21LB</strain>
    </source>
</reference>
<dbReference type="Pfam" id="PF13175">
    <property type="entry name" value="AAA_15"/>
    <property type="match status" value="1"/>
</dbReference>
<evidence type="ECO:0000259" key="1">
    <source>
        <dbReference type="Pfam" id="PF13175"/>
    </source>
</evidence>
<keyword evidence="2" id="KW-0067">ATP-binding</keyword>
<name>A0A3R6DPV3_9FIRM</name>
<dbReference type="InterPro" id="IPR041685">
    <property type="entry name" value="AAA_GajA/Old/RecF-like"/>
</dbReference>
<dbReference type="AlphaFoldDB" id="A0A3R6DPV3"/>
<protein>
    <submittedName>
        <fullName evidence="2">ATP-binding protein</fullName>
    </submittedName>
</protein>
<sequence length="436" mass="50928">MGRLKIDKLGAVEKFELDIKHVNVLIGEQATGKSTICKAIYFFRLVKNEIIKYLFRISTAGYALDQEHFPKALNATVKDIFVQLFGYSWNLPDDLHAEYFFTDEISISVGIGAVKGKKYLQVMYSDALRKKVKKLEEQSFDFYKRQSESLTFSYITSERIQLHNDIQRQMNHIFEDDMETYYIPAGRSMLTLMSRQKTKLDYTALDLVNRNFMQFIENIQPRFDGGIAQAHKYYARQERKFSIDTMVKELQQDLKGDYYYNDGQEYLVLDDSYRIPINFISSGQQEVLWLLNQIYILLLREEKSFVVIEEPEAHLYPKLQRKVVDFIIRFANLTGSTVVITTHSPYVLTCMNTLCYAGKIAENENKKEKVDRIVGKHTSVKPGEIYAGKLICEQGHTKVENLIMETEQELYTELIDEVSDINNELYTRLYEVEKQD</sequence>
<dbReference type="SUPFAM" id="SSF52540">
    <property type="entry name" value="P-loop containing nucleoside triphosphate hydrolases"/>
    <property type="match status" value="1"/>
</dbReference>
<gene>
    <name evidence="2" type="ORF">DW264_04075</name>
</gene>
<accession>A0A3R6DPV3</accession>
<dbReference type="GO" id="GO:0005524">
    <property type="term" value="F:ATP binding"/>
    <property type="evidence" value="ECO:0007669"/>
    <property type="project" value="UniProtKB-KW"/>
</dbReference>
<feature type="domain" description="Endonuclease GajA/Old nuclease/RecF-like AAA" evidence="1">
    <location>
        <begin position="124"/>
        <end position="347"/>
    </location>
</feature>